<feature type="transmembrane region" description="Helical" evidence="2">
    <location>
        <begin position="50"/>
        <end position="74"/>
    </location>
</feature>
<keyword evidence="2" id="KW-1133">Transmembrane helix</keyword>
<sequence length="331" mass="36226">MQLRTPAPQTHFYLSSPPALYSAFSFLSSPTPSPHTDYSLSLPVSTTFCLYFLFLLHTTVFSSGLSFATVYILADFSLSPYSSHPVFSLPAIPFCSLHSPFTSAYSSSLHQFSLSLFPSAYLFSSDNASFSGFSLPLPTLTLISLVSPCFYLLFLLVTASSSSPSLNFTSGYSFFFLSSLMPTPPSSFSSPMPTPTPFSSPMPTPPHSGFSSPMPTPPHSGFSSPMPTPPHSGFSSPMPTPPHSGFSSPMPTAYSFSLPLPPSLHFVLCSLLSFFLFSFLLPILFLSFLLPSFLFHLLSLFPYFFPFFNLTFLSFLALLSSLILPFFPSFF</sequence>
<name>A0A812CD99_ACAPH</name>
<evidence type="ECO:0000313" key="4">
    <source>
        <dbReference type="Proteomes" id="UP000597762"/>
    </source>
</evidence>
<dbReference type="EMBL" id="CAHIKZ030001369">
    <property type="protein sequence ID" value="CAE1261450.1"/>
    <property type="molecule type" value="Genomic_DNA"/>
</dbReference>
<accession>A0A812CD99</accession>
<feature type="compositionally biased region" description="Pro residues" evidence="1">
    <location>
        <begin position="192"/>
        <end position="206"/>
    </location>
</feature>
<reference evidence="3" key="1">
    <citation type="submission" date="2021-01" db="EMBL/GenBank/DDBJ databases">
        <authorList>
            <person name="Li R."/>
            <person name="Bekaert M."/>
        </authorList>
    </citation>
    <scope>NUCLEOTIDE SEQUENCE</scope>
    <source>
        <strain evidence="3">Farmed</strain>
    </source>
</reference>
<feature type="transmembrane region" description="Helical" evidence="2">
    <location>
        <begin position="128"/>
        <end position="154"/>
    </location>
</feature>
<evidence type="ECO:0000256" key="1">
    <source>
        <dbReference type="SAM" id="MobiDB-lite"/>
    </source>
</evidence>
<keyword evidence="2" id="KW-0812">Transmembrane</keyword>
<gene>
    <name evidence="3" type="ORF">SPHA_32833</name>
</gene>
<keyword evidence="2" id="KW-0472">Membrane</keyword>
<evidence type="ECO:0000256" key="2">
    <source>
        <dbReference type="SAM" id="Phobius"/>
    </source>
</evidence>
<organism evidence="3 4">
    <name type="scientific">Acanthosepion pharaonis</name>
    <name type="common">Pharaoh cuttlefish</name>
    <name type="synonym">Sepia pharaonis</name>
    <dbReference type="NCBI Taxonomy" id="158019"/>
    <lineage>
        <taxon>Eukaryota</taxon>
        <taxon>Metazoa</taxon>
        <taxon>Spiralia</taxon>
        <taxon>Lophotrochozoa</taxon>
        <taxon>Mollusca</taxon>
        <taxon>Cephalopoda</taxon>
        <taxon>Coleoidea</taxon>
        <taxon>Decapodiformes</taxon>
        <taxon>Sepiida</taxon>
        <taxon>Sepiina</taxon>
        <taxon>Sepiidae</taxon>
        <taxon>Acanthosepion</taxon>
    </lineage>
</organism>
<comment type="caution">
    <text evidence="3">The sequence shown here is derived from an EMBL/GenBank/DDBJ whole genome shotgun (WGS) entry which is preliminary data.</text>
</comment>
<evidence type="ECO:0000313" key="3">
    <source>
        <dbReference type="EMBL" id="CAE1261450.1"/>
    </source>
</evidence>
<keyword evidence="4" id="KW-1185">Reference proteome</keyword>
<feature type="transmembrane region" description="Helical" evidence="2">
    <location>
        <begin position="303"/>
        <end position="327"/>
    </location>
</feature>
<feature type="region of interest" description="Disordered" evidence="1">
    <location>
        <begin position="191"/>
        <end position="244"/>
    </location>
</feature>
<protein>
    <submittedName>
        <fullName evidence="3">Uncharacterized protein</fullName>
    </submittedName>
</protein>
<dbReference type="Proteomes" id="UP000597762">
    <property type="component" value="Unassembled WGS sequence"/>
</dbReference>
<proteinExistence type="predicted"/>
<dbReference type="AlphaFoldDB" id="A0A812CD99"/>
<feature type="transmembrane region" description="Helical" evidence="2">
    <location>
        <begin position="264"/>
        <end position="291"/>
    </location>
</feature>